<keyword evidence="4" id="KW-1185">Reference proteome</keyword>
<evidence type="ECO:0000313" key="4">
    <source>
        <dbReference type="Proteomes" id="UP000247702"/>
    </source>
</evidence>
<dbReference type="Proteomes" id="UP000615446">
    <property type="component" value="Unassembled WGS sequence"/>
</dbReference>
<dbReference type="AlphaFoldDB" id="A0A2Z6S6H6"/>
<dbReference type="InterPro" id="IPR009071">
    <property type="entry name" value="HMG_box_dom"/>
</dbReference>
<reference evidence="3" key="2">
    <citation type="submission" date="2019-10" db="EMBL/GenBank/DDBJ databases">
        <title>Conservation and host-specific expression of non-tandemly repeated heterogenous ribosome RNA gene in arbuscular mycorrhizal fungi.</title>
        <authorList>
            <person name="Maeda T."/>
            <person name="Kobayashi Y."/>
            <person name="Nakagawa T."/>
            <person name="Ezawa T."/>
            <person name="Yamaguchi K."/>
            <person name="Bino T."/>
            <person name="Nishimoto Y."/>
            <person name="Shigenobu S."/>
            <person name="Kawaguchi M."/>
        </authorList>
    </citation>
    <scope>NUCLEOTIDE SEQUENCE</scope>
    <source>
        <strain evidence="3">HR1</strain>
    </source>
</reference>
<comment type="caution">
    <text evidence="2">The sequence shown here is derived from an EMBL/GenBank/DDBJ whole genome shotgun (WGS) entry which is preliminary data.</text>
</comment>
<accession>A0A2Z6S6H6</accession>
<proteinExistence type="predicted"/>
<organism evidence="2 4">
    <name type="scientific">Rhizophagus clarus</name>
    <dbReference type="NCBI Taxonomy" id="94130"/>
    <lineage>
        <taxon>Eukaryota</taxon>
        <taxon>Fungi</taxon>
        <taxon>Fungi incertae sedis</taxon>
        <taxon>Mucoromycota</taxon>
        <taxon>Glomeromycotina</taxon>
        <taxon>Glomeromycetes</taxon>
        <taxon>Glomerales</taxon>
        <taxon>Glomeraceae</taxon>
        <taxon>Rhizophagus</taxon>
    </lineage>
</organism>
<protein>
    <recommendedName>
        <fullName evidence="1">HMG box domain-containing protein</fullName>
    </recommendedName>
</protein>
<reference evidence="2 4" key="1">
    <citation type="submission" date="2017-11" db="EMBL/GenBank/DDBJ databases">
        <title>The genome of Rhizophagus clarus HR1 reveals common genetic basis of auxotrophy among arbuscular mycorrhizal fungi.</title>
        <authorList>
            <person name="Kobayashi Y."/>
        </authorList>
    </citation>
    <scope>NUCLEOTIDE SEQUENCE [LARGE SCALE GENOMIC DNA]</scope>
    <source>
        <strain evidence="2 4">HR1</strain>
    </source>
</reference>
<sequence>MSQSESELKNIINKNLNKMIEERGITIKTNLSLKELLKPSKNRIPLNSFMLYCKDHSSIIINKPGENSKTLSQMWDSETTEKRMIYSALSDVMATAYKEVFTELKPWERSASMATFCLNQKVEAQDTQKNDIKS</sequence>
<dbReference type="EMBL" id="BEXD01003968">
    <property type="protein sequence ID" value="GBC04790.1"/>
    <property type="molecule type" value="Genomic_DNA"/>
</dbReference>
<feature type="domain" description="HMG box" evidence="1">
    <location>
        <begin position="41"/>
        <end position="106"/>
    </location>
</feature>
<dbReference type="Proteomes" id="UP000247702">
    <property type="component" value="Unassembled WGS sequence"/>
</dbReference>
<evidence type="ECO:0000259" key="1">
    <source>
        <dbReference type="SMART" id="SM00398"/>
    </source>
</evidence>
<evidence type="ECO:0000313" key="3">
    <source>
        <dbReference type="EMBL" id="GES89220.1"/>
    </source>
</evidence>
<evidence type="ECO:0000313" key="2">
    <source>
        <dbReference type="EMBL" id="GBC04790.1"/>
    </source>
</evidence>
<gene>
    <name evidence="3" type="ORF">RCL2_001612300</name>
    <name evidence="2" type="ORF">RclHR1_05880003</name>
</gene>
<dbReference type="Gene3D" id="1.10.30.10">
    <property type="entry name" value="High mobility group box domain"/>
    <property type="match status" value="1"/>
</dbReference>
<dbReference type="EMBL" id="BLAL01000183">
    <property type="protein sequence ID" value="GES89220.1"/>
    <property type="molecule type" value="Genomic_DNA"/>
</dbReference>
<dbReference type="InterPro" id="IPR036910">
    <property type="entry name" value="HMG_box_dom_sf"/>
</dbReference>
<dbReference type="SUPFAM" id="SSF47095">
    <property type="entry name" value="HMG-box"/>
    <property type="match status" value="1"/>
</dbReference>
<dbReference type="OrthoDB" id="2308077at2759"/>
<dbReference type="SMART" id="SM00398">
    <property type="entry name" value="HMG"/>
    <property type="match status" value="1"/>
</dbReference>
<name>A0A2Z6S6H6_9GLOM</name>